<dbReference type="AlphaFoldDB" id="A0A9P7E790"/>
<reference evidence="1" key="1">
    <citation type="journal article" date="2020" name="New Phytol.">
        <title>Comparative genomics reveals dynamic genome evolution in host specialist ectomycorrhizal fungi.</title>
        <authorList>
            <person name="Lofgren L.A."/>
            <person name="Nguyen N.H."/>
            <person name="Vilgalys R."/>
            <person name="Ruytinx J."/>
            <person name="Liao H.L."/>
            <person name="Branco S."/>
            <person name="Kuo A."/>
            <person name="LaButti K."/>
            <person name="Lipzen A."/>
            <person name="Andreopoulos W."/>
            <person name="Pangilinan J."/>
            <person name="Riley R."/>
            <person name="Hundley H."/>
            <person name="Na H."/>
            <person name="Barry K."/>
            <person name="Grigoriev I.V."/>
            <person name="Stajich J.E."/>
            <person name="Kennedy P.G."/>
        </authorList>
    </citation>
    <scope>NUCLEOTIDE SEQUENCE</scope>
    <source>
        <strain evidence="1">MN1</strain>
    </source>
</reference>
<gene>
    <name evidence="1" type="ORF">BJ212DRAFT_1276213</name>
</gene>
<name>A0A9P7E790_9AGAM</name>
<evidence type="ECO:0000313" key="2">
    <source>
        <dbReference type="Proteomes" id="UP000807769"/>
    </source>
</evidence>
<accession>A0A9P7E790</accession>
<keyword evidence="2" id="KW-1185">Reference proteome</keyword>
<comment type="caution">
    <text evidence="1">The sequence shown here is derived from an EMBL/GenBank/DDBJ whole genome shotgun (WGS) entry which is preliminary data.</text>
</comment>
<evidence type="ECO:0000313" key="1">
    <source>
        <dbReference type="EMBL" id="KAG1812799.1"/>
    </source>
</evidence>
<protein>
    <submittedName>
        <fullName evidence="1">Uncharacterized protein</fullName>
    </submittedName>
</protein>
<dbReference type="EMBL" id="JABBWG010000025">
    <property type="protein sequence ID" value="KAG1812799.1"/>
    <property type="molecule type" value="Genomic_DNA"/>
</dbReference>
<dbReference type="OrthoDB" id="2658589at2759"/>
<dbReference type="GeneID" id="64625284"/>
<organism evidence="1 2">
    <name type="scientific">Suillus subaureus</name>
    <dbReference type="NCBI Taxonomy" id="48587"/>
    <lineage>
        <taxon>Eukaryota</taxon>
        <taxon>Fungi</taxon>
        <taxon>Dikarya</taxon>
        <taxon>Basidiomycota</taxon>
        <taxon>Agaricomycotina</taxon>
        <taxon>Agaricomycetes</taxon>
        <taxon>Agaricomycetidae</taxon>
        <taxon>Boletales</taxon>
        <taxon>Suillineae</taxon>
        <taxon>Suillaceae</taxon>
        <taxon>Suillus</taxon>
    </lineage>
</organism>
<sequence>MELHTYSLGHVFPPEDRRLTRFRPVFADYIVYEQHCHEFMNQPHARAALLHGGLIWWLALHILGFDVLPSVLNGISQEAVPFGLMLDINGQTYFDDELSEEEVDFMCRTYYLHTNNGNVEIVSWWPRPQAWAASGLNVGFWSSQCESWFQSCLDNIRRGIS</sequence>
<dbReference type="Proteomes" id="UP000807769">
    <property type="component" value="Unassembled WGS sequence"/>
</dbReference>
<dbReference type="RefSeq" id="XP_041190822.1">
    <property type="nucleotide sequence ID" value="XM_041331267.1"/>
</dbReference>
<proteinExistence type="predicted"/>